<comment type="caution">
    <text evidence="2">The sequence shown here is derived from an EMBL/GenBank/DDBJ whole genome shotgun (WGS) entry which is preliminary data.</text>
</comment>
<evidence type="ECO:0000313" key="2">
    <source>
        <dbReference type="EMBL" id="TRY68511.1"/>
    </source>
</evidence>
<accession>A0A553NSU4</accession>
<keyword evidence="3" id="KW-1185">Reference proteome</keyword>
<protein>
    <recommendedName>
        <fullName evidence="4">Protein sleepless</fullName>
    </recommendedName>
</protein>
<keyword evidence="1" id="KW-1133">Transmembrane helix</keyword>
<feature type="transmembrane region" description="Helical" evidence="1">
    <location>
        <begin position="121"/>
        <end position="139"/>
    </location>
</feature>
<sequence length="148" mass="16786">MRCLHRQLTWYCQCVFLCFILTTWIVPKEVSGLKCFLDISGIKRPDNDDEKVDTSRFKQYDCSLQGGKVEKPCMTKTDKTGIVTRNCATIAKNQEGCEEDVHGNILCYCLTDFCNGAYSNIRAPTLTLAFALGLVVFLGRDSFHQRLK</sequence>
<gene>
    <name evidence="2" type="ORF">TCAL_14222</name>
</gene>
<keyword evidence="1" id="KW-0472">Membrane</keyword>
<name>A0A553NSU4_TIGCA</name>
<dbReference type="AlphaFoldDB" id="A0A553NSU4"/>
<evidence type="ECO:0000256" key="1">
    <source>
        <dbReference type="SAM" id="Phobius"/>
    </source>
</evidence>
<organism evidence="2 3">
    <name type="scientific">Tigriopus californicus</name>
    <name type="common">Marine copepod</name>
    <dbReference type="NCBI Taxonomy" id="6832"/>
    <lineage>
        <taxon>Eukaryota</taxon>
        <taxon>Metazoa</taxon>
        <taxon>Ecdysozoa</taxon>
        <taxon>Arthropoda</taxon>
        <taxon>Crustacea</taxon>
        <taxon>Multicrustacea</taxon>
        <taxon>Hexanauplia</taxon>
        <taxon>Copepoda</taxon>
        <taxon>Harpacticoida</taxon>
        <taxon>Harpacticidae</taxon>
        <taxon>Tigriopus</taxon>
    </lineage>
</organism>
<evidence type="ECO:0008006" key="4">
    <source>
        <dbReference type="Google" id="ProtNLM"/>
    </source>
</evidence>
<dbReference type="EMBL" id="VCGU01000010">
    <property type="protein sequence ID" value="TRY68511.1"/>
    <property type="molecule type" value="Genomic_DNA"/>
</dbReference>
<reference evidence="2 3" key="1">
    <citation type="journal article" date="2018" name="Nat. Ecol. Evol.">
        <title>Genomic signatures of mitonuclear coevolution across populations of Tigriopus californicus.</title>
        <authorList>
            <person name="Barreto F.S."/>
            <person name="Watson E.T."/>
            <person name="Lima T.G."/>
            <person name="Willett C.S."/>
            <person name="Edmands S."/>
            <person name="Li W."/>
            <person name="Burton R.S."/>
        </authorList>
    </citation>
    <scope>NUCLEOTIDE SEQUENCE [LARGE SCALE GENOMIC DNA]</scope>
    <source>
        <strain evidence="2 3">San Diego</strain>
    </source>
</reference>
<dbReference type="Proteomes" id="UP000318571">
    <property type="component" value="Chromosome 1"/>
</dbReference>
<proteinExistence type="predicted"/>
<evidence type="ECO:0000313" key="3">
    <source>
        <dbReference type="Proteomes" id="UP000318571"/>
    </source>
</evidence>
<keyword evidence="1" id="KW-0812">Transmembrane</keyword>
<dbReference type="OMA" id="LITRNCA"/>
<feature type="transmembrane region" description="Helical" evidence="1">
    <location>
        <begin position="7"/>
        <end position="26"/>
    </location>
</feature>